<evidence type="ECO:0000256" key="10">
    <source>
        <dbReference type="ARBA" id="ARBA00022989"/>
    </source>
</evidence>
<dbReference type="InterPro" id="IPR045187">
    <property type="entry name" value="CcO_II"/>
</dbReference>
<dbReference type="PROSITE" id="PS50857">
    <property type="entry name" value="COX2_CUA"/>
    <property type="match status" value="1"/>
</dbReference>
<evidence type="ECO:0000256" key="7">
    <source>
        <dbReference type="ARBA" id="ARBA00022723"/>
    </source>
</evidence>
<evidence type="ECO:0000256" key="16">
    <source>
        <dbReference type="SAM" id="Phobius"/>
    </source>
</evidence>
<evidence type="ECO:0000256" key="9">
    <source>
        <dbReference type="ARBA" id="ARBA00022982"/>
    </source>
</evidence>
<dbReference type="AlphaFoldDB" id="A0A918T217"/>
<comment type="similarity">
    <text evidence="2">Belongs to the cytochrome c oxidase subunit 2 family.</text>
</comment>
<feature type="domain" description="Cytochrome oxidase subunit II copper A binding" evidence="17">
    <location>
        <begin position="118"/>
        <end position="234"/>
    </location>
</feature>
<proteinExistence type="inferred from homology"/>
<dbReference type="InterPro" id="IPR014222">
    <property type="entry name" value="Cyt_c_oxidase_su2"/>
</dbReference>
<keyword evidence="12 16" id="KW-0472">Membrane</keyword>
<evidence type="ECO:0000256" key="13">
    <source>
        <dbReference type="ARBA" id="ARBA00024688"/>
    </source>
</evidence>
<reference evidence="18" key="1">
    <citation type="journal article" date="2014" name="Int. J. Syst. Evol. Microbiol.">
        <title>Complete genome sequence of Corynebacterium casei LMG S-19264T (=DSM 44701T), isolated from a smear-ripened cheese.</title>
        <authorList>
            <consortium name="US DOE Joint Genome Institute (JGI-PGF)"/>
            <person name="Walter F."/>
            <person name="Albersmeier A."/>
            <person name="Kalinowski J."/>
            <person name="Ruckert C."/>
        </authorList>
    </citation>
    <scope>NUCLEOTIDE SEQUENCE</scope>
    <source>
        <strain evidence="18">KCTC 23077</strain>
    </source>
</reference>
<keyword evidence="6 16" id="KW-0812">Transmembrane</keyword>
<keyword evidence="10 16" id="KW-1133">Transmembrane helix</keyword>
<dbReference type="PANTHER" id="PTHR22888:SF9">
    <property type="entry name" value="CYTOCHROME C OXIDASE SUBUNIT 2"/>
    <property type="match status" value="1"/>
</dbReference>
<dbReference type="Gene3D" id="1.10.287.90">
    <property type="match status" value="1"/>
</dbReference>
<evidence type="ECO:0000256" key="1">
    <source>
        <dbReference type="ARBA" id="ARBA00004141"/>
    </source>
</evidence>
<feature type="transmembrane region" description="Helical" evidence="16">
    <location>
        <begin position="48"/>
        <end position="71"/>
    </location>
</feature>
<keyword evidence="5" id="KW-0679">Respiratory chain</keyword>
<dbReference type="InterPro" id="IPR008972">
    <property type="entry name" value="Cupredoxin"/>
</dbReference>
<dbReference type="GO" id="GO:0016491">
    <property type="term" value="F:oxidoreductase activity"/>
    <property type="evidence" value="ECO:0007669"/>
    <property type="project" value="InterPro"/>
</dbReference>
<evidence type="ECO:0000256" key="5">
    <source>
        <dbReference type="ARBA" id="ARBA00022660"/>
    </source>
</evidence>
<dbReference type="Pfam" id="PF00116">
    <property type="entry name" value="COX2"/>
    <property type="match status" value="1"/>
</dbReference>
<evidence type="ECO:0000313" key="19">
    <source>
        <dbReference type="Proteomes" id="UP000646426"/>
    </source>
</evidence>
<evidence type="ECO:0000256" key="8">
    <source>
        <dbReference type="ARBA" id="ARBA00022967"/>
    </source>
</evidence>
<dbReference type="PROSITE" id="PS00078">
    <property type="entry name" value="COX2"/>
    <property type="match status" value="1"/>
</dbReference>
<dbReference type="PANTHER" id="PTHR22888">
    <property type="entry name" value="CYTOCHROME C OXIDASE, SUBUNIT II"/>
    <property type="match status" value="1"/>
</dbReference>
<keyword evidence="4" id="KW-0813">Transport</keyword>
<dbReference type="GO" id="GO:0042773">
    <property type="term" value="P:ATP synthesis coupled electron transport"/>
    <property type="evidence" value="ECO:0007669"/>
    <property type="project" value="TreeGrafter"/>
</dbReference>
<reference evidence="18" key="2">
    <citation type="submission" date="2020-09" db="EMBL/GenBank/DDBJ databases">
        <authorList>
            <person name="Sun Q."/>
            <person name="Kim S."/>
        </authorList>
    </citation>
    <scope>NUCLEOTIDE SEQUENCE</scope>
    <source>
        <strain evidence="18">KCTC 23077</strain>
    </source>
</reference>
<comment type="caution">
    <text evidence="18">The sequence shown here is derived from an EMBL/GenBank/DDBJ whole genome shotgun (WGS) entry which is preliminary data.</text>
</comment>
<evidence type="ECO:0000256" key="2">
    <source>
        <dbReference type="ARBA" id="ARBA00007866"/>
    </source>
</evidence>
<keyword evidence="9" id="KW-0249">Electron transport</keyword>
<evidence type="ECO:0000256" key="11">
    <source>
        <dbReference type="ARBA" id="ARBA00023008"/>
    </source>
</evidence>
<dbReference type="GO" id="GO:0016020">
    <property type="term" value="C:membrane"/>
    <property type="evidence" value="ECO:0007669"/>
    <property type="project" value="UniProtKB-SubCell"/>
</dbReference>
<protein>
    <recommendedName>
        <fullName evidence="3">cytochrome-c oxidase</fullName>
        <ecNumber evidence="3">7.1.1.9</ecNumber>
    </recommendedName>
    <alternativeName>
        <fullName evidence="14">Cytochrome aa3 subunit 2</fullName>
    </alternativeName>
</protein>
<dbReference type="EC" id="7.1.1.9" evidence="3"/>
<dbReference type="SUPFAM" id="SSF49503">
    <property type="entry name" value="Cupredoxins"/>
    <property type="match status" value="1"/>
</dbReference>
<dbReference type="GO" id="GO:0004129">
    <property type="term" value="F:cytochrome-c oxidase activity"/>
    <property type="evidence" value="ECO:0007669"/>
    <property type="project" value="UniProtKB-EC"/>
</dbReference>
<keyword evidence="11" id="KW-0186">Copper</keyword>
<comment type="subcellular location">
    <subcellularLocation>
        <location evidence="1">Membrane</location>
        <topology evidence="1">Multi-pass membrane protein</topology>
    </subcellularLocation>
</comment>
<evidence type="ECO:0000259" key="17">
    <source>
        <dbReference type="PROSITE" id="PS50857"/>
    </source>
</evidence>
<dbReference type="Proteomes" id="UP000646426">
    <property type="component" value="Unassembled WGS sequence"/>
</dbReference>
<sequence length="248" mass="27051">MRMAPARPIARLRTLCMLAGLAPATGCSGVQSMLDPAGPAAERIAHVWWWMAGGATFVLGLVLALLAWALLRPRHRLAPERGMRLIVAGGIVLPVTLLFVLLVFGTRIGHAVKTLGGRPAHVVEVEGRQWAWTFGYLDAQGRVVATTADRLVMPLGRVVEFRIRSRDVIHSFWIPRLGGKVDAIPGHTTWLRLRADRIGPIRGQCAEFCGLRHAHMAFDVDVMPASAFDRWLVEQGDAPGSGIEAQVP</sequence>
<dbReference type="InterPro" id="IPR036257">
    <property type="entry name" value="Cyt_c_oxidase_su2_TM_sf"/>
</dbReference>
<evidence type="ECO:0000256" key="15">
    <source>
        <dbReference type="ARBA" id="ARBA00047816"/>
    </source>
</evidence>
<evidence type="ECO:0000256" key="14">
    <source>
        <dbReference type="ARBA" id="ARBA00031399"/>
    </source>
</evidence>
<dbReference type="Gene3D" id="2.60.40.420">
    <property type="entry name" value="Cupredoxins - blue copper proteins"/>
    <property type="match status" value="1"/>
</dbReference>
<keyword evidence="19" id="KW-1185">Reference proteome</keyword>
<dbReference type="EMBL" id="BMYD01000002">
    <property type="protein sequence ID" value="GHA79226.1"/>
    <property type="molecule type" value="Genomic_DNA"/>
</dbReference>
<accession>A0A918T217</accession>
<dbReference type="InterPro" id="IPR001505">
    <property type="entry name" value="Copper_CuA"/>
</dbReference>
<dbReference type="GO" id="GO:0005507">
    <property type="term" value="F:copper ion binding"/>
    <property type="evidence" value="ECO:0007669"/>
    <property type="project" value="InterPro"/>
</dbReference>
<dbReference type="NCBIfam" id="TIGR02866">
    <property type="entry name" value="CoxB"/>
    <property type="match status" value="1"/>
</dbReference>
<keyword evidence="7" id="KW-0479">Metal-binding</keyword>
<organism evidence="18 19">
    <name type="scientific">Cognatilysobacter bugurensis</name>
    <dbReference type="NCBI Taxonomy" id="543356"/>
    <lineage>
        <taxon>Bacteria</taxon>
        <taxon>Pseudomonadati</taxon>
        <taxon>Pseudomonadota</taxon>
        <taxon>Gammaproteobacteria</taxon>
        <taxon>Lysobacterales</taxon>
        <taxon>Lysobacteraceae</taxon>
        <taxon>Cognatilysobacter</taxon>
    </lineage>
</organism>
<comment type="function">
    <text evidence="13">Subunits I and II form the functional core of the enzyme complex. Electrons originating in cytochrome c are transferred via heme a and Cu(A) to the binuclear center formed by heme a3 and Cu(B).</text>
</comment>
<evidence type="ECO:0000256" key="4">
    <source>
        <dbReference type="ARBA" id="ARBA00022448"/>
    </source>
</evidence>
<name>A0A918T217_9GAMM</name>
<dbReference type="InterPro" id="IPR002429">
    <property type="entry name" value="CcO_II-like_C"/>
</dbReference>
<evidence type="ECO:0000256" key="3">
    <source>
        <dbReference type="ARBA" id="ARBA00012949"/>
    </source>
</evidence>
<comment type="catalytic activity">
    <reaction evidence="15">
        <text>4 Fe(II)-[cytochrome c] + O2 + 8 H(+)(in) = 4 Fe(III)-[cytochrome c] + 2 H2O + 4 H(+)(out)</text>
        <dbReference type="Rhea" id="RHEA:11436"/>
        <dbReference type="Rhea" id="RHEA-COMP:10350"/>
        <dbReference type="Rhea" id="RHEA-COMP:14399"/>
        <dbReference type="ChEBI" id="CHEBI:15377"/>
        <dbReference type="ChEBI" id="CHEBI:15378"/>
        <dbReference type="ChEBI" id="CHEBI:15379"/>
        <dbReference type="ChEBI" id="CHEBI:29033"/>
        <dbReference type="ChEBI" id="CHEBI:29034"/>
        <dbReference type="EC" id="7.1.1.9"/>
    </reaction>
</comment>
<dbReference type="RefSeq" id="WP_229792407.1">
    <property type="nucleotide sequence ID" value="NZ_BMYD01000002.1"/>
</dbReference>
<evidence type="ECO:0000256" key="6">
    <source>
        <dbReference type="ARBA" id="ARBA00022692"/>
    </source>
</evidence>
<keyword evidence="8" id="KW-1278">Translocase</keyword>
<evidence type="ECO:0000256" key="12">
    <source>
        <dbReference type="ARBA" id="ARBA00023136"/>
    </source>
</evidence>
<gene>
    <name evidence="18" type="ORF">GCM10007067_15870</name>
</gene>
<evidence type="ECO:0000313" key="18">
    <source>
        <dbReference type="EMBL" id="GHA79226.1"/>
    </source>
</evidence>
<feature type="transmembrane region" description="Helical" evidence="16">
    <location>
        <begin position="83"/>
        <end position="104"/>
    </location>
</feature>